<gene>
    <name evidence="2" type="ORF">HJG59_007908</name>
</gene>
<evidence type="ECO:0000313" key="2">
    <source>
        <dbReference type="EMBL" id="KAF6500873.1"/>
    </source>
</evidence>
<evidence type="ECO:0000313" key="3">
    <source>
        <dbReference type="Proteomes" id="UP000550707"/>
    </source>
</evidence>
<comment type="caution">
    <text evidence="2">The sequence shown here is derived from an EMBL/GenBank/DDBJ whole genome shotgun (WGS) entry which is preliminary data.</text>
</comment>
<dbReference type="Proteomes" id="UP000550707">
    <property type="component" value="Unassembled WGS sequence"/>
</dbReference>
<protein>
    <submittedName>
        <fullName evidence="2">Uncharacterized protein</fullName>
    </submittedName>
</protein>
<keyword evidence="3" id="KW-1185">Reference proteome</keyword>
<name>A0A7J8JVM6_MOLMO</name>
<organism evidence="2 3">
    <name type="scientific">Molossus molossus</name>
    <name type="common">Pallas' mastiff bat</name>
    <name type="synonym">Vespertilio molossus</name>
    <dbReference type="NCBI Taxonomy" id="27622"/>
    <lineage>
        <taxon>Eukaryota</taxon>
        <taxon>Metazoa</taxon>
        <taxon>Chordata</taxon>
        <taxon>Craniata</taxon>
        <taxon>Vertebrata</taxon>
        <taxon>Euteleostomi</taxon>
        <taxon>Mammalia</taxon>
        <taxon>Eutheria</taxon>
        <taxon>Laurasiatheria</taxon>
        <taxon>Chiroptera</taxon>
        <taxon>Yangochiroptera</taxon>
        <taxon>Molossidae</taxon>
        <taxon>Molossus</taxon>
    </lineage>
</organism>
<dbReference type="InParanoid" id="A0A7J8JVM6"/>
<feature type="region of interest" description="Disordered" evidence="1">
    <location>
        <begin position="1"/>
        <end position="29"/>
    </location>
</feature>
<feature type="compositionally biased region" description="Basic and acidic residues" evidence="1">
    <location>
        <begin position="7"/>
        <end position="17"/>
    </location>
</feature>
<dbReference type="EMBL" id="JACASF010000001">
    <property type="protein sequence ID" value="KAF6500873.1"/>
    <property type="molecule type" value="Genomic_DNA"/>
</dbReference>
<dbReference type="AlphaFoldDB" id="A0A7J8JVM6"/>
<accession>A0A7J8JVM6</accession>
<reference evidence="2 3" key="1">
    <citation type="journal article" date="2020" name="Nature">
        <title>Six reference-quality genomes reveal evolution of bat adaptations.</title>
        <authorList>
            <person name="Jebb D."/>
            <person name="Huang Z."/>
            <person name="Pippel M."/>
            <person name="Hughes G.M."/>
            <person name="Lavrichenko K."/>
            <person name="Devanna P."/>
            <person name="Winkler S."/>
            <person name="Jermiin L.S."/>
            <person name="Skirmuntt E.C."/>
            <person name="Katzourakis A."/>
            <person name="Burkitt-Gray L."/>
            <person name="Ray D.A."/>
            <person name="Sullivan K.A.M."/>
            <person name="Roscito J.G."/>
            <person name="Kirilenko B.M."/>
            <person name="Davalos L.M."/>
            <person name="Corthals A.P."/>
            <person name="Power M.L."/>
            <person name="Jones G."/>
            <person name="Ransome R.D."/>
            <person name="Dechmann D.K.N."/>
            <person name="Locatelli A.G."/>
            <person name="Puechmaille S.J."/>
            <person name="Fedrigo O."/>
            <person name="Jarvis E.D."/>
            <person name="Hiller M."/>
            <person name="Vernes S.C."/>
            <person name="Myers E.W."/>
            <person name="Teeling E.C."/>
        </authorList>
    </citation>
    <scope>NUCLEOTIDE SEQUENCE [LARGE SCALE GENOMIC DNA]</scope>
    <source>
        <strain evidence="2">MMolMol1</strain>
        <tissue evidence="2">Muscle</tissue>
    </source>
</reference>
<proteinExistence type="predicted"/>
<sequence>MQGRRGGGQEKPRKKLESGAGVGTMPWPRKQMEPQILRLELKHKGSLLRTHPKAQLQNKQREGQRQPCTELRTLTSETLKVPSPGTRLGAEPAGAVSGSLFFSFWLTPSFQSPVPTKIASARALASAMLCGSAVHTSSFPPRRPSPEIKERGFFTFATSL</sequence>
<evidence type="ECO:0000256" key="1">
    <source>
        <dbReference type="SAM" id="MobiDB-lite"/>
    </source>
</evidence>
<feature type="region of interest" description="Disordered" evidence="1">
    <location>
        <begin position="51"/>
        <end position="73"/>
    </location>
</feature>